<evidence type="ECO:0000313" key="1">
    <source>
        <dbReference type="EMBL" id="EFC41532.1"/>
    </source>
</evidence>
<dbReference type="InParanoid" id="D2VNN1"/>
<name>D2VNN1_NAEGR</name>
<dbReference type="RefSeq" id="XP_002674276.1">
    <property type="nucleotide sequence ID" value="XM_002674230.1"/>
</dbReference>
<dbReference type="GO" id="GO:0005739">
    <property type="term" value="C:mitochondrion"/>
    <property type="evidence" value="ECO:0007669"/>
    <property type="project" value="TreeGrafter"/>
</dbReference>
<dbReference type="KEGG" id="ngr:NAEGRDRAFT_51038"/>
<dbReference type="AlphaFoldDB" id="D2VNN1"/>
<protein>
    <submittedName>
        <fullName evidence="1">Predicted protein</fullName>
    </submittedName>
</protein>
<dbReference type="InterPro" id="IPR018881">
    <property type="entry name" value="C2orf69_mit"/>
</dbReference>
<proteinExistence type="predicted"/>
<dbReference type="VEuPathDB" id="AmoebaDB:NAEGRDRAFT_51038"/>
<dbReference type="Proteomes" id="UP000006671">
    <property type="component" value="Unassembled WGS sequence"/>
</dbReference>
<sequence length="389" mass="45344">MSKAPATFLFGKAGSFIRTKILKLSENRQQIVHYFSPSWIPANNLKLISSDDRIEEISILNNISTNIVVDHEKNDGNNGKKEYTIFFPGDIQLRLNDFMKYLQVDYPFESSFDDDENGRVMEVYYEHVLDILYRKYPETSGLVIIQPNTLDLSSFIYEYENFYVKGNANAVLFEILDNLFPNEGFGRNVGENQQHVQLNLVAFSKGCVALNSILSETANCANCLAKNVNHLNESEDYLHWDEKPNKLVLPCYKITLKKEGQRNLNREEMERCVGLLKYNVKSINFVDCHRFITSEKLLTSICKLLDERIHEDAFKFKIHQTPLINEDNQFRKHIKYESDLFIKTLKKIYSSGEKNSPCPFLSYQYYYDELEGKVDSFLLHFKVLTDFEQ</sequence>
<dbReference type="GeneID" id="8862403"/>
<gene>
    <name evidence="1" type="ORF">NAEGRDRAFT_51038</name>
</gene>
<dbReference type="OMA" id="YEYENFY"/>
<dbReference type="PANTHER" id="PTHR31296:SF1">
    <property type="entry name" value="MITOCHONDRIAL PROTEIN C2ORF69"/>
    <property type="match status" value="1"/>
</dbReference>
<dbReference type="OrthoDB" id="10259310at2759"/>
<dbReference type="EMBL" id="GG738885">
    <property type="protein sequence ID" value="EFC41532.1"/>
    <property type="molecule type" value="Genomic_DNA"/>
</dbReference>
<evidence type="ECO:0000313" key="2">
    <source>
        <dbReference type="Proteomes" id="UP000006671"/>
    </source>
</evidence>
<keyword evidence="2" id="KW-1185">Reference proteome</keyword>
<reference evidence="1 2" key="1">
    <citation type="journal article" date="2010" name="Cell">
        <title>The genome of Naegleria gruberi illuminates early eukaryotic versatility.</title>
        <authorList>
            <person name="Fritz-Laylin L.K."/>
            <person name="Prochnik S.E."/>
            <person name="Ginger M.L."/>
            <person name="Dacks J.B."/>
            <person name="Carpenter M.L."/>
            <person name="Field M.C."/>
            <person name="Kuo A."/>
            <person name="Paredez A."/>
            <person name="Chapman J."/>
            <person name="Pham J."/>
            <person name="Shu S."/>
            <person name="Neupane R."/>
            <person name="Cipriano M."/>
            <person name="Mancuso J."/>
            <person name="Tu H."/>
            <person name="Salamov A."/>
            <person name="Lindquist E."/>
            <person name="Shapiro H."/>
            <person name="Lucas S."/>
            <person name="Grigoriev I.V."/>
            <person name="Cande W.Z."/>
            <person name="Fulton C."/>
            <person name="Rokhsar D.S."/>
            <person name="Dawson S.C."/>
        </authorList>
    </citation>
    <scope>NUCLEOTIDE SEQUENCE [LARGE SCALE GENOMIC DNA]</scope>
    <source>
        <strain evidence="1 2">NEG-M</strain>
    </source>
</reference>
<dbReference type="PANTHER" id="PTHR31296">
    <property type="entry name" value="UPF0565 PROTEIN C2ORF69"/>
    <property type="match status" value="1"/>
</dbReference>
<organism evidence="2">
    <name type="scientific">Naegleria gruberi</name>
    <name type="common">Amoeba</name>
    <dbReference type="NCBI Taxonomy" id="5762"/>
    <lineage>
        <taxon>Eukaryota</taxon>
        <taxon>Discoba</taxon>
        <taxon>Heterolobosea</taxon>
        <taxon>Tetramitia</taxon>
        <taxon>Eutetramitia</taxon>
        <taxon>Vahlkampfiidae</taxon>
        <taxon>Naegleria</taxon>
    </lineage>
</organism>
<accession>D2VNN1</accession>